<dbReference type="AlphaFoldDB" id="A0A172Y567"/>
<dbReference type="EMBL" id="CP015614">
    <property type="protein sequence ID" value="ANF54353.1"/>
    <property type="molecule type" value="Genomic_DNA"/>
</dbReference>
<evidence type="ECO:0000313" key="1">
    <source>
        <dbReference type="EMBL" id="ANF54353.1"/>
    </source>
</evidence>
<evidence type="ECO:0000313" key="2">
    <source>
        <dbReference type="Proteomes" id="UP000077603"/>
    </source>
</evidence>
<dbReference type="STRING" id="588932.DA69_06130"/>
<sequence>MFSFMSEYVGMTIMLAIGLFALAKGGRPERIGAATMLFAWFLSILTQNYIGYAGVQWPMFVIDLVVLGVFVALVWKSPRSWPVWASALQLLTVASHVMVFMKMKPTVSAFYTVLNMTAYGIMIAIAVGAFLAWQERRAVGQDTE</sequence>
<organism evidence="1 2">
    <name type="scientific">Brevundimonas naejangsanensis</name>
    <dbReference type="NCBI Taxonomy" id="588932"/>
    <lineage>
        <taxon>Bacteria</taxon>
        <taxon>Pseudomonadati</taxon>
        <taxon>Pseudomonadota</taxon>
        <taxon>Alphaproteobacteria</taxon>
        <taxon>Caulobacterales</taxon>
        <taxon>Caulobacteraceae</taxon>
        <taxon>Brevundimonas</taxon>
    </lineage>
</organism>
<gene>
    <name evidence="1" type="ORF">DA69_06130</name>
</gene>
<reference evidence="1 2" key="1">
    <citation type="journal article" date="2014" name="Genome Announc.">
        <title>Genome Sequence of a Promising Hydrogen-Producing Facultative Anaerobic Bacterium, Brevundimonas naejangsanensis Strain B1.</title>
        <authorList>
            <person name="Su H."/>
            <person name="Zhang T."/>
            <person name="Bao M."/>
            <person name="Jiang Y."/>
            <person name="Wang Y."/>
            <person name="Tan T."/>
        </authorList>
    </citation>
    <scope>NUCLEOTIDE SEQUENCE [LARGE SCALE GENOMIC DNA]</scope>
    <source>
        <strain evidence="1 2">B1</strain>
    </source>
</reference>
<dbReference type="KEGG" id="bne:DA69_06130"/>
<dbReference type="Proteomes" id="UP000077603">
    <property type="component" value="Chromosome"/>
</dbReference>
<proteinExistence type="predicted"/>
<dbReference type="RefSeq" id="WP_025976835.1">
    <property type="nucleotide sequence ID" value="NZ_CP015614.1"/>
</dbReference>
<protein>
    <submittedName>
        <fullName evidence="1">Uncharacterized protein</fullName>
    </submittedName>
</protein>
<name>A0A172Y567_9CAUL</name>
<dbReference type="OrthoDB" id="7188556at2"/>
<accession>A0A172Y567</accession>
<keyword evidence="2" id="KW-1185">Reference proteome</keyword>